<dbReference type="InterPro" id="IPR036420">
    <property type="entry name" value="BRCT_dom_sf"/>
</dbReference>
<dbReference type="InterPro" id="IPR008984">
    <property type="entry name" value="SMAD_FHA_dom_sf"/>
</dbReference>
<dbReference type="SUPFAM" id="SSF52113">
    <property type="entry name" value="BRCT domain"/>
    <property type="match status" value="1"/>
</dbReference>
<keyword evidence="7" id="KW-0539">Nucleus</keyword>
<evidence type="ECO:0000256" key="7">
    <source>
        <dbReference type="ARBA" id="ARBA00023242"/>
    </source>
</evidence>
<dbReference type="GO" id="GO:0007095">
    <property type="term" value="P:mitotic G2 DNA damage checkpoint signaling"/>
    <property type="evidence" value="ECO:0007669"/>
    <property type="project" value="InterPro"/>
</dbReference>
<dbReference type="GO" id="GO:0016605">
    <property type="term" value="C:PML body"/>
    <property type="evidence" value="ECO:0007669"/>
    <property type="project" value="UniProtKB-SubCell"/>
</dbReference>
<feature type="compositionally biased region" description="Basic and acidic residues" evidence="11">
    <location>
        <begin position="572"/>
        <end position="607"/>
    </location>
</feature>
<dbReference type="GO" id="GO:0030870">
    <property type="term" value="C:Mre11 complex"/>
    <property type="evidence" value="ECO:0007669"/>
    <property type="project" value="InterPro"/>
</dbReference>
<dbReference type="AlphaFoldDB" id="A0A8K0F0M2"/>
<evidence type="ECO:0000256" key="6">
    <source>
        <dbReference type="ARBA" id="ARBA00023204"/>
    </source>
</evidence>
<accession>A0A8K0F0M2</accession>
<dbReference type="FunFam" id="3.40.50.10980:FF:000001">
    <property type="entry name" value="Nibrin"/>
    <property type="match status" value="1"/>
</dbReference>
<feature type="compositionally biased region" description="Polar residues" evidence="11">
    <location>
        <begin position="684"/>
        <end position="700"/>
    </location>
</feature>
<feature type="domain" description="FHA" evidence="12">
    <location>
        <begin position="61"/>
        <end position="126"/>
    </location>
</feature>
<dbReference type="FunFam" id="2.60.200.20:FF:000017">
    <property type="entry name" value="Nibrin"/>
    <property type="match status" value="1"/>
</dbReference>
<feature type="compositionally biased region" description="Basic and acidic residues" evidence="11">
    <location>
        <begin position="454"/>
        <end position="473"/>
    </location>
</feature>
<dbReference type="OrthoDB" id="552194at2759"/>
<keyword evidence="14" id="KW-1185">Reference proteome</keyword>
<dbReference type="CDD" id="cd22667">
    <property type="entry name" value="FHA_NBN"/>
    <property type="match status" value="1"/>
</dbReference>
<feature type="compositionally biased region" description="Basic and acidic residues" evidence="11">
    <location>
        <begin position="628"/>
        <end position="640"/>
    </location>
</feature>
<protein>
    <recommendedName>
        <fullName evidence="3">Nibrin</fullName>
    </recommendedName>
</protein>
<feature type="compositionally biased region" description="Basic and acidic residues" evidence="11">
    <location>
        <begin position="488"/>
        <end position="498"/>
    </location>
</feature>
<feature type="compositionally biased region" description="Polar residues" evidence="11">
    <location>
        <begin position="388"/>
        <end position="429"/>
    </location>
</feature>
<dbReference type="InterPro" id="IPR043014">
    <property type="entry name" value="Nibrin_BRCT2_sf"/>
</dbReference>
<dbReference type="CDD" id="cd17741">
    <property type="entry name" value="BRCT_nibrin"/>
    <property type="match status" value="1"/>
</dbReference>
<dbReference type="Gene3D" id="2.60.200.20">
    <property type="match status" value="1"/>
</dbReference>
<evidence type="ECO:0000256" key="4">
    <source>
        <dbReference type="ARBA" id="ARBA00022454"/>
    </source>
</evidence>
<evidence type="ECO:0000256" key="8">
    <source>
        <dbReference type="ARBA" id="ARBA00023254"/>
    </source>
</evidence>
<dbReference type="GO" id="GO:0003684">
    <property type="term" value="F:damaged DNA binding"/>
    <property type="evidence" value="ECO:0007669"/>
    <property type="project" value="TreeGrafter"/>
</dbReference>
<keyword evidence="4" id="KW-0158">Chromosome</keyword>
<dbReference type="GO" id="GO:0051321">
    <property type="term" value="P:meiotic cell cycle"/>
    <property type="evidence" value="ECO:0007669"/>
    <property type="project" value="UniProtKB-KW"/>
</dbReference>
<dbReference type="SMART" id="SM01348">
    <property type="entry name" value="Nbs1_C"/>
    <property type="match status" value="1"/>
</dbReference>
<keyword evidence="8" id="KW-0469">Meiosis</keyword>
<dbReference type="SUPFAM" id="SSF49879">
    <property type="entry name" value="SMAD/FHA domain"/>
    <property type="match status" value="1"/>
</dbReference>
<organism evidence="13 14">
    <name type="scientific">Branchiostoma lanceolatum</name>
    <name type="common">Common lancelet</name>
    <name type="synonym">Amphioxus lanceolatum</name>
    <dbReference type="NCBI Taxonomy" id="7740"/>
    <lineage>
        <taxon>Eukaryota</taxon>
        <taxon>Metazoa</taxon>
        <taxon>Chordata</taxon>
        <taxon>Cephalochordata</taxon>
        <taxon>Leptocardii</taxon>
        <taxon>Amphioxiformes</taxon>
        <taxon>Branchiostomatidae</taxon>
        <taxon>Branchiostoma</taxon>
    </lineage>
</organism>
<keyword evidence="5" id="KW-0227">DNA damage</keyword>
<comment type="subcellular location">
    <subcellularLocation>
        <location evidence="1">Chromosome</location>
    </subcellularLocation>
    <subcellularLocation>
        <location evidence="2">Nucleus</location>
        <location evidence="2">PML body</location>
    </subcellularLocation>
</comment>
<feature type="region of interest" description="Disordered" evidence="11">
    <location>
        <begin position="388"/>
        <end position="715"/>
    </location>
</feature>
<gene>
    <name evidence="13" type="primary">NBN</name>
    <name evidence="13" type="ORF">BLAG_LOCUS22187</name>
</gene>
<evidence type="ECO:0000256" key="5">
    <source>
        <dbReference type="ARBA" id="ARBA00022763"/>
    </source>
</evidence>
<name>A0A8K0F0M2_BRALA</name>
<dbReference type="Proteomes" id="UP000838412">
    <property type="component" value="Chromosome 7"/>
</dbReference>
<dbReference type="Gene3D" id="3.40.50.10190">
    <property type="entry name" value="BRCT domain"/>
    <property type="match status" value="1"/>
</dbReference>
<dbReference type="InterPro" id="IPR032429">
    <property type="entry name" value="Nibrin_BRCT2"/>
</dbReference>
<dbReference type="Pfam" id="PF08599">
    <property type="entry name" value="Nbs1_C"/>
    <property type="match status" value="1"/>
</dbReference>
<dbReference type="PANTHER" id="PTHR12162:SF0">
    <property type="entry name" value="NIBRIN"/>
    <property type="match status" value="1"/>
</dbReference>
<evidence type="ECO:0000313" key="13">
    <source>
        <dbReference type="EMBL" id="CAH1269587.1"/>
    </source>
</evidence>
<evidence type="ECO:0000313" key="14">
    <source>
        <dbReference type="Proteomes" id="UP000838412"/>
    </source>
</evidence>
<keyword evidence="6" id="KW-0234">DNA repair</keyword>
<dbReference type="Pfam" id="PF16508">
    <property type="entry name" value="NIBRIN_BRCT_II"/>
    <property type="match status" value="1"/>
</dbReference>
<dbReference type="EMBL" id="OV696692">
    <property type="protein sequence ID" value="CAH1269587.1"/>
    <property type="molecule type" value="Genomic_DNA"/>
</dbReference>
<comment type="similarity">
    <text evidence="10">Belongs to the Nibrin family.</text>
</comment>
<evidence type="ECO:0000259" key="12">
    <source>
        <dbReference type="PROSITE" id="PS50006"/>
    </source>
</evidence>
<sequence length="843" mass="93792">MILSHSAILSIFAGASRRAKCLREEGNSACASPNVSLAGLQATGEMWILSSISQTDCEYYLLVGQEYHVGRKDCSILIAGDSSISRKHAVLKVSHIESNLGDHRKLPILTLQDFSKFGTLVGDQKVKGQAILKSDDVVTFGAMGSKWKVHYQPLVVTSSMLEASLKKKLKQLLLKLGGHLVTEWHKECTHLVMSDVKVTVKTISAMVCCRPIVLPSFFDKTLEAASSRTQMPDAEEFEPPIAETTINRNEVSFKSNRERRTLFKKLKFIFFTQKQLKHLGPVIRMGAGETVLMETPPPDWKSTFLGEGVVVLSCDACTVTDPQQQKWIRESTSFLTKNARRTVQESEVGLAVLHSSVDAYCNPEIDPGCLLFQSQAIPSQSLSQSAEVYVSNTESSQSQGPVPSGRSVVSDSNVSGQSQMQAGTSLQSSRPKKPTNQKNTLMSYFGPSSSKKRAREDTEATENSESKQRRIEDSTEITETPHTTMGMSERKIEIKQERSPIPTTSSKPVAQAETKKAQPPKETSVEAKKNQPVKVKVEISPPRMPMIRQMEENGSSDEEEDLFGHGPKRERRGRERPGWEDDDPFEMKPSNKETKETHPEVAEEKGQGEGVSSHGNRKKQNAGAESVDSFKMRLSKKEANEAQSEVVEEMGQGEGVASSHGNRKRPRQEEEESKEMLWRKNTKQQKSALSDPSTSTTRNGDTAAGAVSERKTTASKIKLDMTLPSCGGVEEDQPSNLATVDVVSLVVRKARPVQARYTEETDDPNKTPVKNFKKFRKVPYVGMERGLPRIIGGKDLIVHVPSRVSNEMHNFWLDEMEDASQRAKAEEEEEDLFKFDFKKTRKR</sequence>
<evidence type="ECO:0000256" key="1">
    <source>
        <dbReference type="ARBA" id="ARBA00004286"/>
    </source>
</evidence>
<evidence type="ECO:0000256" key="11">
    <source>
        <dbReference type="SAM" id="MobiDB-lite"/>
    </source>
</evidence>
<dbReference type="InterPro" id="IPR013908">
    <property type="entry name" value="Nibrin_C"/>
</dbReference>
<dbReference type="GO" id="GO:0005694">
    <property type="term" value="C:chromosome"/>
    <property type="evidence" value="ECO:0007669"/>
    <property type="project" value="UniProtKB-SubCell"/>
</dbReference>
<dbReference type="Pfam" id="PF00498">
    <property type="entry name" value="FHA"/>
    <property type="match status" value="1"/>
</dbReference>
<reference evidence="13" key="1">
    <citation type="submission" date="2022-01" db="EMBL/GenBank/DDBJ databases">
        <authorList>
            <person name="Braso-Vives M."/>
        </authorList>
    </citation>
    <scope>NUCLEOTIDE SEQUENCE</scope>
</reference>
<evidence type="ECO:0000256" key="9">
    <source>
        <dbReference type="ARBA" id="ARBA00023306"/>
    </source>
</evidence>
<dbReference type="PROSITE" id="PS50006">
    <property type="entry name" value="FHA_DOMAIN"/>
    <property type="match status" value="1"/>
</dbReference>
<evidence type="ECO:0000256" key="10">
    <source>
        <dbReference type="ARBA" id="ARBA00044757"/>
    </source>
</evidence>
<dbReference type="InterPro" id="IPR040227">
    <property type="entry name" value="Nibrin-rel"/>
</dbReference>
<dbReference type="PANTHER" id="PTHR12162">
    <property type="entry name" value="NIBRIN-RELATED"/>
    <property type="match status" value="1"/>
</dbReference>
<feature type="compositionally biased region" description="Polar residues" evidence="11">
    <location>
        <begin position="477"/>
        <end position="486"/>
    </location>
</feature>
<dbReference type="GO" id="GO:0000724">
    <property type="term" value="P:double-strand break repair via homologous recombination"/>
    <property type="evidence" value="ECO:0007669"/>
    <property type="project" value="TreeGrafter"/>
</dbReference>
<dbReference type="SMART" id="SM00240">
    <property type="entry name" value="FHA"/>
    <property type="match status" value="1"/>
</dbReference>
<feature type="compositionally biased region" description="Polar residues" evidence="11">
    <location>
        <begin position="436"/>
        <end position="449"/>
    </location>
</feature>
<evidence type="ECO:0000256" key="2">
    <source>
        <dbReference type="ARBA" id="ARBA00004322"/>
    </source>
</evidence>
<keyword evidence="9" id="KW-0131">Cell cycle</keyword>
<proteinExistence type="inferred from homology"/>
<dbReference type="Gene3D" id="3.40.50.10980">
    <property type="entry name" value="Nibrin, BRCT2 domain"/>
    <property type="match status" value="1"/>
</dbReference>
<dbReference type="InterPro" id="IPR000253">
    <property type="entry name" value="FHA_dom"/>
</dbReference>
<evidence type="ECO:0000256" key="3">
    <source>
        <dbReference type="ARBA" id="ARBA00020013"/>
    </source>
</evidence>